<evidence type="ECO:0000259" key="1">
    <source>
        <dbReference type="Pfam" id="PF01610"/>
    </source>
</evidence>
<organism evidence="2 3">
    <name type="scientific">Acidaminococcus intestini (strain RyC-MR95)</name>
    <dbReference type="NCBI Taxonomy" id="568816"/>
    <lineage>
        <taxon>Bacteria</taxon>
        <taxon>Bacillati</taxon>
        <taxon>Bacillota</taxon>
        <taxon>Negativicutes</taxon>
        <taxon>Acidaminococcales</taxon>
        <taxon>Acidaminococcaceae</taxon>
        <taxon>Acidaminococcus</taxon>
    </lineage>
</organism>
<evidence type="ECO:0000313" key="3">
    <source>
        <dbReference type="Proteomes" id="UP000007093"/>
    </source>
</evidence>
<accession>G4Q8R4</accession>
<proteinExistence type="predicted"/>
<gene>
    <name evidence="2" type="ordered locus">Acin_1272</name>
</gene>
<sequence length="74" mass="8554">MIPALVRFAKLKEKRIDGLANHAKCPINTSRLEGYNMIKVAKRNAYGYKNDRYFFTLIRYLSLPAYDLASPKNT</sequence>
<dbReference type="AlphaFoldDB" id="G4Q8R4"/>
<name>G4Q8R4_ACIIR</name>
<dbReference type="KEGG" id="ain:Acin_1272"/>
<dbReference type="EMBL" id="CP003058">
    <property type="protein sequence ID" value="AEQ22497.1"/>
    <property type="molecule type" value="Genomic_DNA"/>
</dbReference>
<dbReference type="InParanoid" id="G4Q8R4"/>
<keyword evidence="3" id="KW-1185">Reference proteome</keyword>
<reference evidence="2 3" key="1">
    <citation type="journal article" date="2011" name="J. Bacteriol.">
        <title>Complete genome sequence of Acidaminococcus intestini RYC-MR95, a Gram-negative bacterium from the phylum Firmicutes.</title>
        <authorList>
            <person name="D'Auria G."/>
            <person name="Galan J.C."/>
            <person name="Rodriguez-Alcayna M."/>
            <person name="Moya A."/>
            <person name="Baquero F."/>
            <person name="Latorre A."/>
        </authorList>
    </citation>
    <scope>NUCLEOTIDE SEQUENCE [LARGE SCALE GENOMIC DNA]</scope>
    <source>
        <strain evidence="2 3">RyC-MR95</strain>
    </source>
</reference>
<dbReference type="Pfam" id="PF01610">
    <property type="entry name" value="DDE_Tnp_ISL3"/>
    <property type="match status" value="1"/>
</dbReference>
<dbReference type="InterPro" id="IPR002560">
    <property type="entry name" value="Transposase_DDE"/>
</dbReference>
<feature type="domain" description="Transposase IS204/IS1001/IS1096/IS1165 DDE" evidence="1">
    <location>
        <begin position="2"/>
        <end position="57"/>
    </location>
</feature>
<dbReference type="Proteomes" id="UP000007093">
    <property type="component" value="Chromosome"/>
</dbReference>
<protein>
    <recommendedName>
        <fullName evidence="1">Transposase IS204/IS1001/IS1096/IS1165 DDE domain-containing protein</fullName>
    </recommendedName>
</protein>
<dbReference type="HOGENOM" id="CLU_041900_10_7_9"/>
<evidence type="ECO:0000313" key="2">
    <source>
        <dbReference type="EMBL" id="AEQ22497.1"/>
    </source>
</evidence>
<dbReference type="eggNOG" id="COG3464">
    <property type="taxonomic scope" value="Bacteria"/>
</dbReference>